<name>A0ABT0JW06_9ACTN</name>
<evidence type="ECO:0000313" key="4">
    <source>
        <dbReference type="EMBL" id="MCK9875730.1"/>
    </source>
</evidence>
<dbReference type="SMART" id="SM00924">
    <property type="entry name" value="MgtE_N"/>
    <property type="match status" value="1"/>
</dbReference>
<feature type="region of interest" description="Disordered" evidence="2">
    <location>
        <begin position="113"/>
        <end position="141"/>
    </location>
</feature>
<dbReference type="InterPro" id="IPR011033">
    <property type="entry name" value="PRC_barrel-like_sf"/>
</dbReference>
<keyword evidence="1" id="KW-0129">CBS domain</keyword>
<dbReference type="Pfam" id="PF00571">
    <property type="entry name" value="CBS"/>
    <property type="match status" value="2"/>
</dbReference>
<dbReference type="Gene3D" id="1.25.60.10">
    <property type="entry name" value="MgtE N-terminal domain-like"/>
    <property type="match status" value="1"/>
</dbReference>
<evidence type="ECO:0000313" key="5">
    <source>
        <dbReference type="Proteomes" id="UP001201873"/>
    </source>
</evidence>
<evidence type="ECO:0000259" key="3">
    <source>
        <dbReference type="PROSITE" id="PS51371"/>
    </source>
</evidence>
<dbReference type="InterPro" id="IPR006669">
    <property type="entry name" value="MgtE_transporter"/>
</dbReference>
<accession>A0ABT0JW06</accession>
<dbReference type="SUPFAM" id="SSF54631">
    <property type="entry name" value="CBS-domain pair"/>
    <property type="match status" value="1"/>
</dbReference>
<comment type="caution">
    <text evidence="4">The sequence shown here is derived from an EMBL/GenBank/DDBJ whole genome shotgun (WGS) entry which is preliminary data.</text>
</comment>
<feature type="region of interest" description="Disordered" evidence="2">
    <location>
        <begin position="445"/>
        <end position="477"/>
    </location>
</feature>
<dbReference type="Pfam" id="PF03448">
    <property type="entry name" value="MgtE_N"/>
    <property type="match status" value="1"/>
</dbReference>
<reference evidence="4 5" key="1">
    <citation type="submission" date="2022-04" db="EMBL/GenBank/DDBJ databases">
        <title>Genome diversity in the genus Frankia.</title>
        <authorList>
            <person name="Carlos-Shanley C."/>
            <person name="Hahn D."/>
        </authorList>
    </citation>
    <scope>NUCLEOTIDE SEQUENCE [LARGE SCALE GENOMIC DNA]</scope>
    <source>
        <strain evidence="4 5">Ag45/Mut15</strain>
    </source>
</reference>
<evidence type="ECO:0000256" key="1">
    <source>
        <dbReference type="PROSITE-ProRule" id="PRU00703"/>
    </source>
</evidence>
<dbReference type="SUPFAM" id="SSF158791">
    <property type="entry name" value="MgtE N-terminal domain-like"/>
    <property type="match status" value="1"/>
</dbReference>
<dbReference type="SUPFAM" id="SSF50346">
    <property type="entry name" value="PRC-barrel domain"/>
    <property type="match status" value="1"/>
</dbReference>
<gene>
    <name evidence="4" type="ORF">MXD59_08080</name>
</gene>
<dbReference type="RefSeq" id="WP_248824143.1">
    <property type="nucleotide sequence ID" value="NZ_JALKFT010000006.1"/>
</dbReference>
<keyword evidence="5" id="KW-1185">Reference proteome</keyword>
<dbReference type="InterPro" id="IPR038076">
    <property type="entry name" value="MgtE_N_sf"/>
</dbReference>
<proteinExistence type="predicted"/>
<dbReference type="PANTHER" id="PTHR43773">
    <property type="entry name" value="MAGNESIUM TRANSPORTER MGTE"/>
    <property type="match status" value="1"/>
</dbReference>
<dbReference type="PANTHER" id="PTHR43773:SF1">
    <property type="entry name" value="MAGNESIUM TRANSPORTER MGTE"/>
    <property type="match status" value="1"/>
</dbReference>
<organism evidence="4 5">
    <name type="scientific">Frankia umida</name>
    <dbReference type="NCBI Taxonomy" id="573489"/>
    <lineage>
        <taxon>Bacteria</taxon>
        <taxon>Bacillati</taxon>
        <taxon>Actinomycetota</taxon>
        <taxon>Actinomycetes</taxon>
        <taxon>Frankiales</taxon>
        <taxon>Frankiaceae</taxon>
        <taxon>Frankia</taxon>
    </lineage>
</organism>
<feature type="domain" description="CBS" evidence="3">
    <location>
        <begin position="380"/>
        <end position="441"/>
    </location>
</feature>
<dbReference type="InterPro" id="IPR058838">
    <property type="entry name" value="SH3_actinomycetes"/>
</dbReference>
<dbReference type="InterPro" id="IPR046342">
    <property type="entry name" value="CBS_dom_sf"/>
</dbReference>
<dbReference type="Proteomes" id="UP001201873">
    <property type="component" value="Unassembled WGS sequence"/>
</dbReference>
<dbReference type="InterPro" id="IPR000644">
    <property type="entry name" value="CBS_dom"/>
</dbReference>
<dbReference type="SMART" id="SM00116">
    <property type="entry name" value="CBS"/>
    <property type="match status" value="1"/>
</dbReference>
<protein>
    <submittedName>
        <fullName evidence="4">CBS domain-containing protein</fullName>
    </submittedName>
</protein>
<dbReference type="Gene3D" id="3.10.580.10">
    <property type="entry name" value="CBS-domain"/>
    <property type="match status" value="1"/>
</dbReference>
<dbReference type="PROSITE" id="PS51371">
    <property type="entry name" value="CBS"/>
    <property type="match status" value="1"/>
</dbReference>
<evidence type="ECO:0000256" key="2">
    <source>
        <dbReference type="SAM" id="MobiDB-lite"/>
    </source>
</evidence>
<sequence length="477" mass="50775">MPTRPAQSRFFCRRLAGLLVLDPNGDQVGRVHDVIVALRLGHEPPRVLGLAVEVQRRPIFVPIGRVTGVESGAVVLSSARLSWRRFEQRPNETRVLAELLDRRVRLLGPGESASRATFGASGSSERAGKAEAGGGQEAKGEEVTVVDAAIEPVRGGDWVLEQVAVRRGRGRRGEVRTVSWDDVSGFSLPEEGQGAANLLAAFEKLRPADLAGLLHDLSDKRRAEVAAALDDERLADVLEELPEDEQVELLGGLAEERAADVLEAMDPDDAADLLGELPAEDAERLLRLMEPDEAAGVRRLLLYADDSAGGIMTSEPVVLPPNATVAEALARIREPELSPALAAQVYVVRPPCETPTGRYLGLAHFQRLLREPPSTLVGGVIEVDIASLRPDTPLAEVTRHLASYNLVAAPVLDGAGRLVGVVTVDDVLDHLLPADWRERQLDADEVEARTGPGAGTPPAAGGDDPGAVGEVSAGAQL</sequence>
<feature type="compositionally biased region" description="Low complexity" evidence="2">
    <location>
        <begin position="456"/>
        <end position="467"/>
    </location>
</feature>
<dbReference type="Pfam" id="PF26205">
    <property type="entry name" value="SH3_actinomycetes"/>
    <property type="match status" value="1"/>
</dbReference>
<dbReference type="InterPro" id="IPR006668">
    <property type="entry name" value="Mg_transptr_MgtE_intracell_dom"/>
</dbReference>
<dbReference type="EMBL" id="JALKFT010000006">
    <property type="protein sequence ID" value="MCK9875730.1"/>
    <property type="molecule type" value="Genomic_DNA"/>
</dbReference>
<dbReference type="CDD" id="cd04606">
    <property type="entry name" value="CBS_pair_Mg_transporter"/>
    <property type="match status" value="1"/>
</dbReference>